<reference evidence="10 11" key="1">
    <citation type="submission" date="2015-04" db="EMBL/GenBank/DDBJ databases">
        <authorList>
            <person name="Syromyatnikov M.Y."/>
            <person name="Popov V.N."/>
        </authorList>
    </citation>
    <scope>NUCLEOTIDE SEQUENCE [LARGE SCALE GENOMIC DNA]</scope>
</reference>
<dbReference type="GO" id="GO:0004984">
    <property type="term" value="F:olfactory receptor activity"/>
    <property type="evidence" value="ECO:0007669"/>
    <property type="project" value="InterPro"/>
</dbReference>
<dbReference type="GO" id="GO:0007165">
    <property type="term" value="P:signal transduction"/>
    <property type="evidence" value="ECO:0007669"/>
    <property type="project" value="UniProtKB-KW"/>
</dbReference>
<dbReference type="InterPro" id="IPR004117">
    <property type="entry name" value="7tm6_olfct_rcpt"/>
</dbReference>
<protein>
    <submittedName>
        <fullName evidence="10">CLUMA_CG017660, isoform A</fullName>
    </submittedName>
</protein>
<accession>A0A1J1IWW2</accession>
<evidence type="ECO:0000256" key="9">
    <source>
        <dbReference type="SAM" id="Phobius"/>
    </source>
</evidence>
<gene>
    <name evidence="10" type="ORF">CLUMA_CG017660</name>
</gene>
<evidence type="ECO:0000256" key="7">
    <source>
        <dbReference type="ARBA" id="ARBA00023170"/>
    </source>
</evidence>
<feature type="transmembrane region" description="Helical" evidence="9">
    <location>
        <begin position="79"/>
        <end position="100"/>
    </location>
</feature>
<evidence type="ECO:0000313" key="11">
    <source>
        <dbReference type="Proteomes" id="UP000183832"/>
    </source>
</evidence>
<keyword evidence="8" id="KW-0807">Transducer</keyword>
<dbReference type="AlphaFoldDB" id="A0A1J1IWW2"/>
<keyword evidence="3 9" id="KW-0812">Transmembrane</keyword>
<evidence type="ECO:0000256" key="8">
    <source>
        <dbReference type="ARBA" id="ARBA00023224"/>
    </source>
</evidence>
<keyword evidence="6 9" id="KW-0472">Membrane</keyword>
<evidence type="ECO:0000256" key="3">
    <source>
        <dbReference type="ARBA" id="ARBA00022692"/>
    </source>
</evidence>
<keyword evidence="5 9" id="KW-1133">Transmembrane helix</keyword>
<evidence type="ECO:0000256" key="1">
    <source>
        <dbReference type="ARBA" id="ARBA00004141"/>
    </source>
</evidence>
<keyword evidence="11" id="KW-1185">Reference proteome</keyword>
<evidence type="ECO:0000256" key="5">
    <source>
        <dbReference type="ARBA" id="ARBA00022989"/>
    </source>
</evidence>
<keyword evidence="2" id="KW-0716">Sensory transduction</keyword>
<proteinExistence type="predicted"/>
<evidence type="ECO:0000256" key="2">
    <source>
        <dbReference type="ARBA" id="ARBA00022606"/>
    </source>
</evidence>
<evidence type="ECO:0000256" key="6">
    <source>
        <dbReference type="ARBA" id="ARBA00023136"/>
    </source>
</evidence>
<evidence type="ECO:0000313" key="10">
    <source>
        <dbReference type="EMBL" id="CRL04592.1"/>
    </source>
</evidence>
<sequence length="226" mass="26550">MFSKAYVKFQDICDDIQEMLMCGYEFLTFIITILKIFMLFIFRSKTVSVVDDLKSSNSRWADAGMKVEHISFMYTRNMYILIFVATFVYTIFPIVIYFLFTDHDDANNTQWPLPIAVHYGINFSHYPLIYVLVLIVLIPQCWIFINACYGIEIFFINLLLRKDMKCFLTKDVDIVKRILNIVVIHNKGIAISKKIEEILNLLMLVLYVVNTFILGFLFLEFHVVPT</sequence>
<dbReference type="GO" id="GO:0016020">
    <property type="term" value="C:membrane"/>
    <property type="evidence" value="ECO:0007669"/>
    <property type="project" value="UniProtKB-SubCell"/>
</dbReference>
<keyword evidence="7" id="KW-0675">Receptor</keyword>
<name>A0A1J1IWW2_9DIPT</name>
<keyword evidence="4" id="KW-0552">Olfaction</keyword>
<organism evidence="10 11">
    <name type="scientific">Clunio marinus</name>
    <dbReference type="NCBI Taxonomy" id="568069"/>
    <lineage>
        <taxon>Eukaryota</taxon>
        <taxon>Metazoa</taxon>
        <taxon>Ecdysozoa</taxon>
        <taxon>Arthropoda</taxon>
        <taxon>Hexapoda</taxon>
        <taxon>Insecta</taxon>
        <taxon>Pterygota</taxon>
        <taxon>Neoptera</taxon>
        <taxon>Endopterygota</taxon>
        <taxon>Diptera</taxon>
        <taxon>Nematocera</taxon>
        <taxon>Chironomoidea</taxon>
        <taxon>Chironomidae</taxon>
        <taxon>Clunio</taxon>
    </lineage>
</organism>
<comment type="subcellular location">
    <subcellularLocation>
        <location evidence="1">Membrane</location>
        <topology evidence="1">Multi-pass membrane protein</topology>
    </subcellularLocation>
</comment>
<dbReference type="GO" id="GO:0005549">
    <property type="term" value="F:odorant binding"/>
    <property type="evidence" value="ECO:0007669"/>
    <property type="project" value="InterPro"/>
</dbReference>
<dbReference type="Proteomes" id="UP000183832">
    <property type="component" value="Unassembled WGS sequence"/>
</dbReference>
<feature type="transmembrane region" description="Helical" evidence="9">
    <location>
        <begin position="198"/>
        <end position="219"/>
    </location>
</feature>
<feature type="transmembrane region" description="Helical" evidence="9">
    <location>
        <begin position="128"/>
        <end position="160"/>
    </location>
</feature>
<dbReference type="EMBL" id="CVRI01000063">
    <property type="protein sequence ID" value="CRL04592.1"/>
    <property type="molecule type" value="Genomic_DNA"/>
</dbReference>
<feature type="transmembrane region" description="Helical" evidence="9">
    <location>
        <begin position="24"/>
        <end position="42"/>
    </location>
</feature>
<dbReference type="Pfam" id="PF02949">
    <property type="entry name" value="7tm_6"/>
    <property type="match status" value="1"/>
</dbReference>
<evidence type="ECO:0000256" key="4">
    <source>
        <dbReference type="ARBA" id="ARBA00022725"/>
    </source>
</evidence>